<dbReference type="EMBL" id="CP150637">
    <property type="protein sequence ID" value="WZW88806.1"/>
    <property type="molecule type" value="Genomic_DNA"/>
</dbReference>
<dbReference type="SMART" id="SM00382">
    <property type="entry name" value="AAA"/>
    <property type="match status" value="1"/>
</dbReference>
<sequence length="645" mass="71321">MDIIKINHLYKQFGTEHQKIEILKDINLHIQKGDFVAIIGQSGSGKSTLMNIIGCLDTLSQGSYKIHDQEVKEMSVDQQAHLRSKTFGFIFQRYNLLANLTALENVALPAIYNGVATQERESRARQLLTDLGLEERIHNMPNTLSGGQQQRVSIARALMNGGEIILADEPTGALDSKSGKKVMEILIDLHQKGHTIILVTHDPKIAEYASRVIEIKDGEIIQDIRQNSNINTGLTYRASPRKNRFIEYQYMLIESFKMAIQAILSHKMRSLLTMLGIIIGIASVVTVIALGEGSTQNIMANINAMGTNTIEILPGKDFGDMHSNKIKTLTVQDANFLEKQSYIASTTPNSSSQGLISFSNQSVNGQLNGVGMQYFDVKGIKLVSGRFFNEDDINDQNSVIIIDQNTQKRLFANEDPLGKTLFFNKKPFKIIGITQETNNMGMNSENLNLWAPYTTVMYKITGGNTINSITVKIADQVNSQIAQENITQILITRHNRQDFFMINSDSIKQTIESTTSTMTLLISGIAFISLLVGGIGVMNIMLVSVKERIKEIGLRMAIGAQNRNILQQFLIEAILICTIGGILGLILSGLIGLILPLLLGNLTLIYSTTVLLFSLFFSSCIGIIFGFMPAKNASKLQPIEALTQE</sequence>
<dbReference type="Gene3D" id="3.40.50.300">
    <property type="entry name" value="P-loop containing nucleotide triphosphate hydrolases"/>
    <property type="match status" value="1"/>
</dbReference>
<dbReference type="CDD" id="cd03255">
    <property type="entry name" value="ABC_MJ0796_LolCDE_FtsE"/>
    <property type="match status" value="1"/>
</dbReference>
<dbReference type="Pfam" id="PF02687">
    <property type="entry name" value="FtsX"/>
    <property type="match status" value="1"/>
</dbReference>
<keyword evidence="4" id="KW-0997">Cell inner membrane</keyword>
<dbReference type="Proteomes" id="UP001449178">
    <property type="component" value="Chromosome"/>
</dbReference>
<keyword evidence="9 13" id="KW-1133">Transmembrane helix</keyword>
<dbReference type="PANTHER" id="PTHR30572">
    <property type="entry name" value="MEMBRANE COMPONENT OF TRANSPORTER-RELATED"/>
    <property type="match status" value="1"/>
</dbReference>
<evidence type="ECO:0000259" key="14">
    <source>
        <dbReference type="PROSITE" id="PS50893"/>
    </source>
</evidence>
<dbReference type="PROSITE" id="PS50893">
    <property type="entry name" value="ABC_TRANSPORTER_2"/>
    <property type="match status" value="1"/>
</dbReference>
<dbReference type="Pfam" id="PF12704">
    <property type="entry name" value="MacB_PCD"/>
    <property type="match status" value="1"/>
</dbReference>
<feature type="transmembrane region" description="Helical" evidence="13">
    <location>
        <begin position="604"/>
        <end position="627"/>
    </location>
</feature>
<keyword evidence="10 13" id="KW-0472">Membrane</keyword>
<evidence type="ECO:0000313" key="15">
    <source>
        <dbReference type="EMBL" id="WZW88806.1"/>
    </source>
</evidence>
<evidence type="ECO:0000256" key="5">
    <source>
        <dbReference type="ARBA" id="ARBA00022692"/>
    </source>
</evidence>
<dbReference type="PANTHER" id="PTHR30572:SF14">
    <property type="entry name" value="MACROLIDE EXPORT ATP-BINDING_PERMEASE PROTEIN MACB"/>
    <property type="match status" value="1"/>
</dbReference>
<evidence type="ECO:0000256" key="2">
    <source>
        <dbReference type="ARBA" id="ARBA00022448"/>
    </source>
</evidence>
<keyword evidence="8" id="KW-1278">Translocase</keyword>
<reference evidence="15 16" key="1">
    <citation type="submission" date="2024-03" db="EMBL/GenBank/DDBJ databases">
        <title>Complete Genome Sequence and Annotation of Ignatzschineria larvae DSM 13226.</title>
        <authorList>
            <person name="Cantrell E."/>
            <person name="Burcham Z.M."/>
        </authorList>
    </citation>
    <scope>NUCLEOTIDE SEQUENCE [LARGE SCALE GENOMIC DNA]</scope>
    <source>
        <strain evidence="15 16">DSM 13226</strain>
    </source>
</reference>
<dbReference type="InterPro" id="IPR003838">
    <property type="entry name" value="ABC3_permease_C"/>
</dbReference>
<dbReference type="InterPro" id="IPR050250">
    <property type="entry name" value="Macrolide_Exporter_MacB"/>
</dbReference>
<protein>
    <recommendedName>
        <fullName evidence="12">Pyoverdine export ATP-binding/permease protein PvdT</fullName>
    </recommendedName>
</protein>
<dbReference type="InterPro" id="IPR017911">
    <property type="entry name" value="MacB-like_ATP-bd"/>
</dbReference>
<name>A0ABZ3C2S5_9GAMM</name>
<evidence type="ECO:0000256" key="1">
    <source>
        <dbReference type="ARBA" id="ARBA00004429"/>
    </source>
</evidence>
<dbReference type="InterPro" id="IPR003593">
    <property type="entry name" value="AAA+_ATPase"/>
</dbReference>
<evidence type="ECO:0000256" key="4">
    <source>
        <dbReference type="ARBA" id="ARBA00022519"/>
    </source>
</evidence>
<dbReference type="InterPro" id="IPR017871">
    <property type="entry name" value="ABC_transporter-like_CS"/>
</dbReference>
<keyword evidence="2" id="KW-0813">Transport</keyword>
<dbReference type="Pfam" id="PF00005">
    <property type="entry name" value="ABC_tran"/>
    <property type="match status" value="1"/>
</dbReference>
<evidence type="ECO:0000313" key="16">
    <source>
        <dbReference type="Proteomes" id="UP001449178"/>
    </source>
</evidence>
<keyword evidence="6" id="KW-0547">Nucleotide-binding</keyword>
<feature type="domain" description="ABC transporter" evidence="14">
    <location>
        <begin position="4"/>
        <end position="242"/>
    </location>
</feature>
<evidence type="ECO:0000256" key="8">
    <source>
        <dbReference type="ARBA" id="ARBA00022967"/>
    </source>
</evidence>
<keyword evidence="5 13" id="KW-0812">Transmembrane</keyword>
<evidence type="ECO:0000256" key="3">
    <source>
        <dbReference type="ARBA" id="ARBA00022475"/>
    </source>
</evidence>
<dbReference type="RefSeq" id="WP_026879445.1">
    <property type="nucleotide sequence ID" value="NZ_CP150637.1"/>
</dbReference>
<gene>
    <name evidence="15" type="ORF">WMO13_05285</name>
</gene>
<feature type="transmembrane region" description="Helical" evidence="13">
    <location>
        <begin position="565"/>
        <end position="598"/>
    </location>
</feature>
<proteinExistence type="inferred from homology"/>
<keyword evidence="7" id="KW-0067">ATP-binding</keyword>
<evidence type="ECO:0000256" key="6">
    <source>
        <dbReference type="ARBA" id="ARBA00022741"/>
    </source>
</evidence>
<evidence type="ECO:0000256" key="11">
    <source>
        <dbReference type="ARBA" id="ARBA00038388"/>
    </source>
</evidence>
<dbReference type="PROSITE" id="PS00211">
    <property type="entry name" value="ABC_TRANSPORTER_1"/>
    <property type="match status" value="1"/>
</dbReference>
<dbReference type="SUPFAM" id="SSF52540">
    <property type="entry name" value="P-loop containing nucleoside triphosphate hydrolases"/>
    <property type="match status" value="1"/>
</dbReference>
<evidence type="ECO:0000256" key="7">
    <source>
        <dbReference type="ARBA" id="ARBA00022840"/>
    </source>
</evidence>
<feature type="transmembrane region" description="Helical" evidence="13">
    <location>
        <begin position="520"/>
        <end position="545"/>
    </location>
</feature>
<comment type="subcellular location">
    <subcellularLocation>
        <location evidence="1">Cell inner membrane</location>
        <topology evidence="1">Multi-pass membrane protein</topology>
    </subcellularLocation>
</comment>
<dbReference type="InterPro" id="IPR027417">
    <property type="entry name" value="P-loop_NTPase"/>
</dbReference>
<dbReference type="InterPro" id="IPR003439">
    <property type="entry name" value="ABC_transporter-like_ATP-bd"/>
</dbReference>
<feature type="transmembrane region" description="Helical" evidence="13">
    <location>
        <begin position="271"/>
        <end position="291"/>
    </location>
</feature>
<organism evidence="15 16">
    <name type="scientific">Ignatzschineria larvae DSM 13226</name>
    <dbReference type="NCBI Taxonomy" id="1111732"/>
    <lineage>
        <taxon>Bacteria</taxon>
        <taxon>Pseudomonadati</taxon>
        <taxon>Pseudomonadota</taxon>
        <taxon>Gammaproteobacteria</taxon>
        <taxon>Cardiobacteriales</taxon>
        <taxon>Ignatzschineriaceae</taxon>
        <taxon>Ignatzschineria</taxon>
    </lineage>
</organism>
<evidence type="ECO:0000256" key="9">
    <source>
        <dbReference type="ARBA" id="ARBA00022989"/>
    </source>
</evidence>
<keyword evidence="3" id="KW-1003">Cell membrane</keyword>
<evidence type="ECO:0000256" key="12">
    <source>
        <dbReference type="ARBA" id="ARBA00041199"/>
    </source>
</evidence>
<keyword evidence="16" id="KW-1185">Reference proteome</keyword>
<comment type="similarity">
    <text evidence="11">Belongs to the ABC transporter superfamily. Macrolide exporter (TC 3.A.1.122) family.</text>
</comment>
<accession>A0ABZ3C2S5</accession>
<evidence type="ECO:0000256" key="13">
    <source>
        <dbReference type="SAM" id="Phobius"/>
    </source>
</evidence>
<dbReference type="InterPro" id="IPR025857">
    <property type="entry name" value="MacB_PCD"/>
</dbReference>
<evidence type="ECO:0000256" key="10">
    <source>
        <dbReference type="ARBA" id="ARBA00023136"/>
    </source>
</evidence>